<protein>
    <recommendedName>
        <fullName evidence="3">RiboL-PSP-HEPN domain-containing protein</fullName>
    </recommendedName>
</protein>
<evidence type="ECO:0000313" key="1">
    <source>
        <dbReference type="EMBL" id="MCQ8895531.1"/>
    </source>
</evidence>
<dbReference type="EMBL" id="JANIGO010000001">
    <property type="protein sequence ID" value="MCQ8895531.1"/>
    <property type="molecule type" value="Genomic_DNA"/>
</dbReference>
<reference evidence="1 2" key="1">
    <citation type="submission" date="2022-07" db="EMBL/GenBank/DDBJ databases">
        <authorList>
            <person name="Xamxidin M."/>
            <person name="Wu M."/>
        </authorList>
    </citation>
    <scope>NUCLEOTIDE SEQUENCE [LARGE SCALE GENOMIC DNA]</scope>
    <source>
        <strain evidence="1 2">NBRC 111650</strain>
    </source>
</reference>
<gene>
    <name evidence="1" type="ORF">NQT62_03630</name>
</gene>
<proteinExistence type="predicted"/>
<comment type="caution">
    <text evidence="1">The sequence shown here is derived from an EMBL/GenBank/DDBJ whole genome shotgun (WGS) entry which is preliminary data.</text>
</comment>
<organism evidence="1 2">
    <name type="scientific">Limnobacter humi</name>
    <dbReference type="NCBI Taxonomy" id="1778671"/>
    <lineage>
        <taxon>Bacteria</taxon>
        <taxon>Pseudomonadati</taxon>
        <taxon>Pseudomonadota</taxon>
        <taxon>Betaproteobacteria</taxon>
        <taxon>Burkholderiales</taxon>
        <taxon>Burkholderiaceae</taxon>
        <taxon>Limnobacter</taxon>
    </lineage>
</organism>
<evidence type="ECO:0008006" key="3">
    <source>
        <dbReference type="Google" id="ProtNLM"/>
    </source>
</evidence>
<sequence>MTISIFSTQTVDVGGTAVSRPPDVDPSPPADQIRQKLIDVFTAAANGDTMGMVKACLILKLLYLQQDQTNMNNKVKWYGALDTMLKNIDNALAALSNKDQNVSEMTDINKILGLVLGLGSNAVDPDVARYVWNGRQRLSTPREQTFTVYRGPGSSAQRPSDAMSLVPANVQAEIRAGRARIVSNGSWSVYSAGRGSGGYRRDIRVAFDYAQDEGIDYINRYLNGDKMSQGDIMRMKNYFLDVRNAVMHGQNVEGLSSSLKAILDEIQRTKDSAQNLSQTLHQALMAS</sequence>
<dbReference type="RefSeq" id="WP_256763210.1">
    <property type="nucleotide sequence ID" value="NZ_JANIGO010000001.1"/>
</dbReference>
<accession>A0ABT1WDD4</accession>
<keyword evidence="2" id="KW-1185">Reference proteome</keyword>
<name>A0ABT1WDD4_9BURK</name>
<dbReference type="Proteomes" id="UP001204142">
    <property type="component" value="Unassembled WGS sequence"/>
</dbReference>
<evidence type="ECO:0000313" key="2">
    <source>
        <dbReference type="Proteomes" id="UP001204142"/>
    </source>
</evidence>